<dbReference type="GO" id="GO:0016020">
    <property type="term" value="C:membrane"/>
    <property type="evidence" value="ECO:0007669"/>
    <property type="project" value="UniProtKB-SubCell"/>
</dbReference>
<comment type="caution">
    <text evidence="8">The sequence shown here is derived from an EMBL/GenBank/DDBJ whole genome shotgun (WGS) entry which is preliminary data.</text>
</comment>
<dbReference type="GO" id="GO:0005737">
    <property type="term" value="C:cytoplasm"/>
    <property type="evidence" value="ECO:0007669"/>
    <property type="project" value="TreeGrafter"/>
</dbReference>
<dbReference type="InterPro" id="IPR002159">
    <property type="entry name" value="CD36_fam"/>
</dbReference>
<evidence type="ECO:0000256" key="3">
    <source>
        <dbReference type="ARBA" id="ARBA00022692"/>
    </source>
</evidence>
<dbReference type="Proteomes" id="UP000663854">
    <property type="component" value="Unassembled WGS sequence"/>
</dbReference>
<evidence type="ECO:0000256" key="5">
    <source>
        <dbReference type="ARBA" id="ARBA00023136"/>
    </source>
</evidence>
<keyword evidence="5 7" id="KW-0472">Membrane</keyword>
<evidence type="ECO:0000313" key="11">
    <source>
        <dbReference type="Proteomes" id="UP000663870"/>
    </source>
</evidence>
<accession>A0A814FNS9</accession>
<dbReference type="EMBL" id="CAJNOL010000425">
    <property type="protein sequence ID" value="CAF1058479.1"/>
    <property type="molecule type" value="Genomic_DNA"/>
</dbReference>
<keyword evidence="6" id="KW-0325">Glycoprotein</keyword>
<reference evidence="8" key="1">
    <citation type="submission" date="2021-02" db="EMBL/GenBank/DDBJ databases">
        <authorList>
            <person name="Nowell W R."/>
        </authorList>
    </citation>
    <scope>NUCLEOTIDE SEQUENCE</scope>
</reference>
<organism evidence="8 10">
    <name type="scientific">Rotaria sordida</name>
    <dbReference type="NCBI Taxonomy" id="392033"/>
    <lineage>
        <taxon>Eukaryota</taxon>
        <taxon>Metazoa</taxon>
        <taxon>Spiralia</taxon>
        <taxon>Gnathifera</taxon>
        <taxon>Rotifera</taxon>
        <taxon>Eurotatoria</taxon>
        <taxon>Bdelloidea</taxon>
        <taxon>Philodinida</taxon>
        <taxon>Philodinidae</taxon>
        <taxon>Rotaria</taxon>
    </lineage>
</organism>
<evidence type="ECO:0000256" key="1">
    <source>
        <dbReference type="ARBA" id="ARBA00004370"/>
    </source>
</evidence>
<feature type="transmembrane region" description="Helical" evidence="7">
    <location>
        <begin position="456"/>
        <end position="480"/>
    </location>
</feature>
<evidence type="ECO:0000313" key="8">
    <source>
        <dbReference type="EMBL" id="CAF0983814.1"/>
    </source>
</evidence>
<evidence type="ECO:0000256" key="2">
    <source>
        <dbReference type="ARBA" id="ARBA00010532"/>
    </source>
</evidence>
<keyword evidence="3 7" id="KW-0812">Transmembrane</keyword>
<dbReference type="PANTHER" id="PTHR11923:SF51">
    <property type="entry name" value="LYSOSOME MEMBRANE PROTEIN 2"/>
    <property type="match status" value="1"/>
</dbReference>
<comment type="subcellular location">
    <subcellularLocation>
        <location evidence="1">Membrane</location>
    </subcellularLocation>
</comment>
<dbReference type="PANTHER" id="PTHR11923">
    <property type="entry name" value="SCAVENGER RECEPTOR CLASS B TYPE-1 SR-B1"/>
    <property type="match status" value="1"/>
</dbReference>
<dbReference type="AlphaFoldDB" id="A0A814FNS9"/>
<dbReference type="Pfam" id="PF01130">
    <property type="entry name" value="CD36"/>
    <property type="match status" value="1"/>
</dbReference>
<dbReference type="GO" id="GO:0005044">
    <property type="term" value="F:scavenger receptor activity"/>
    <property type="evidence" value="ECO:0007669"/>
    <property type="project" value="TreeGrafter"/>
</dbReference>
<dbReference type="PRINTS" id="PR01609">
    <property type="entry name" value="CD36FAMILY"/>
</dbReference>
<sequence>MDANNKKSSNTQQKKKATIRIIIEVIIAIIIIIVTIILYIYWKKLIINSVLKEVALKPDSAGYKTWLNPPTTITRAYRLFNITNPTKIVTDPTMTTINVQETRPYSYLLSSTKQNIQWSNDYKSIHYSVHRLFTRHPTRFDPSSVNDKGVFIDFVRAMFRAQFPIRAAPMFYHLGGMETFYHTNAIEQLEGFTSDLFNIIRQKMTGSNTAKSGFIYRYNGSRAYNYKIKSGLMEKGQVLAFTNEDVPFTFSTENLHGTVIYDGLTSIPMLYKKPSLNIFQPDFCRPINVRHNRILSMFEGIHVHEYVMKLIDFSQCTNPSDVNTCPEVDKLDVSKCISASLPEKTIFLSKAHFYGSNDKTKKQLNIKGFTPTRDQHETLMYFEPYSGTPLRAHYRLQLNIELIIDPMIESESGSDLEPTGREGVKRLVPILWIDQEVHVNRTTINKLRMVHLALRYGQTFIIIVAIILIIIIIVIIEVVARRMSKNETNERANSPESDTFLKK</sequence>
<gene>
    <name evidence="9" type="ORF">JXQ802_LOCUS17038</name>
    <name evidence="8" type="ORF">PYM288_LOCUS13757</name>
</gene>
<evidence type="ECO:0000313" key="10">
    <source>
        <dbReference type="Proteomes" id="UP000663854"/>
    </source>
</evidence>
<feature type="transmembrane region" description="Helical" evidence="7">
    <location>
        <begin position="21"/>
        <end position="42"/>
    </location>
</feature>
<evidence type="ECO:0000256" key="7">
    <source>
        <dbReference type="SAM" id="Phobius"/>
    </source>
</evidence>
<dbReference type="Proteomes" id="UP000663870">
    <property type="component" value="Unassembled WGS sequence"/>
</dbReference>
<protein>
    <submittedName>
        <fullName evidence="8">Uncharacterized protein</fullName>
    </submittedName>
</protein>
<name>A0A814FNS9_9BILA</name>
<comment type="similarity">
    <text evidence="2">Belongs to the CD36 family.</text>
</comment>
<evidence type="ECO:0000313" key="9">
    <source>
        <dbReference type="EMBL" id="CAF1058479.1"/>
    </source>
</evidence>
<keyword evidence="4 7" id="KW-1133">Transmembrane helix</keyword>
<evidence type="ECO:0000256" key="4">
    <source>
        <dbReference type="ARBA" id="ARBA00022989"/>
    </source>
</evidence>
<keyword evidence="11" id="KW-1185">Reference proteome</keyword>
<proteinExistence type="inferred from homology"/>
<evidence type="ECO:0000256" key="6">
    <source>
        <dbReference type="ARBA" id="ARBA00023180"/>
    </source>
</evidence>
<dbReference type="EMBL" id="CAJNOH010000285">
    <property type="protein sequence ID" value="CAF0983814.1"/>
    <property type="molecule type" value="Genomic_DNA"/>
</dbReference>